<evidence type="ECO:0000313" key="2">
    <source>
        <dbReference type="Proteomes" id="UP000254259"/>
    </source>
</evidence>
<geneLocation type="plasmid" evidence="2">
    <name>cbm2636_mp</name>
</geneLocation>
<dbReference type="AlphaFoldDB" id="A0A9Q7XSI8"/>
<keyword evidence="1" id="KW-0614">Plasmid</keyword>
<protein>
    <submittedName>
        <fullName evidence="1">Uncharacterized protein</fullName>
    </submittedName>
</protein>
<proteinExistence type="predicted"/>
<organism evidence="1 2">
    <name type="scientific">Cupriavidus taiwanensis</name>
    <dbReference type="NCBI Taxonomy" id="164546"/>
    <lineage>
        <taxon>Bacteria</taxon>
        <taxon>Pseudomonadati</taxon>
        <taxon>Pseudomonadota</taxon>
        <taxon>Betaproteobacteria</taxon>
        <taxon>Burkholderiales</taxon>
        <taxon>Burkholderiaceae</taxon>
        <taxon>Cupriavidus</taxon>
    </lineage>
</organism>
<dbReference type="Proteomes" id="UP000254259">
    <property type="component" value="Plasmid CBM2636_mp"/>
</dbReference>
<evidence type="ECO:0000313" key="1">
    <source>
        <dbReference type="EMBL" id="SPD67739.1"/>
    </source>
</evidence>
<name>A0A9Q7XSI8_9BURK</name>
<sequence>MSRTKYPDAVARYGAWRGLQCSPHPQSRQGFHGNLHMPLALSRFNSFPPIADNKSMRQWTSL</sequence>
<gene>
    <name evidence="1" type="ORF">CBM2636_MP20589</name>
</gene>
<reference evidence="1 2" key="1">
    <citation type="submission" date="2018-01" db="EMBL/GenBank/DDBJ databases">
        <authorList>
            <person name="Clerissi C."/>
        </authorList>
    </citation>
    <scope>NUCLEOTIDE SEQUENCE [LARGE SCALE GENOMIC DNA]</scope>
    <source>
        <strain evidence="1">Cupriavidus taiwanensis SWF 66322</strain>
        <plasmid evidence="2">cbm2636_mp</plasmid>
    </source>
</reference>
<accession>A0A9Q7XSI8</accession>
<dbReference type="EMBL" id="LT984814">
    <property type="protein sequence ID" value="SPD67739.1"/>
    <property type="molecule type" value="Genomic_DNA"/>
</dbReference>